<dbReference type="InterPro" id="IPR032675">
    <property type="entry name" value="LRR_dom_sf"/>
</dbReference>
<evidence type="ECO:0000313" key="2">
    <source>
        <dbReference type="EMBL" id="KAF7346949.1"/>
    </source>
</evidence>
<evidence type="ECO:0000313" key="3">
    <source>
        <dbReference type="Proteomes" id="UP000620124"/>
    </source>
</evidence>
<feature type="region of interest" description="Disordered" evidence="1">
    <location>
        <begin position="442"/>
        <end position="461"/>
    </location>
</feature>
<dbReference type="EMBL" id="JACAZI010000012">
    <property type="protein sequence ID" value="KAF7346949.1"/>
    <property type="molecule type" value="Genomic_DNA"/>
</dbReference>
<reference evidence="2" key="1">
    <citation type="submission" date="2020-05" db="EMBL/GenBank/DDBJ databases">
        <title>Mycena genomes resolve the evolution of fungal bioluminescence.</title>
        <authorList>
            <person name="Tsai I.J."/>
        </authorList>
    </citation>
    <scope>NUCLEOTIDE SEQUENCE</scope>
    <source>
        <strain evidence="2">CCC161011</strain>
    </source>
</reference>
<gene>
    <name evidence="2" type="ORF">MVEN_01447300</name>
</gene>
<feature type="region of interest" description="Disordered" evidence="1">
    <location>
        <begin position="394"/>
        <end position="427"/>
    </location>
</feature>
<dbReference type="Proteomes" id="UP000620124">
    <property type="component" value="Unassembled WGS sequence"/>
</dbReference>
<keyword evidence="3" id="KW-1185">Reference proteome</keyword>
<sequence>MASWSDIPTEITHEIAEHNADDPSTLHAMSLVSQATRLSVIKHIFSTINFQSVEAFRQWLDMLGRTPMLATVVKKVKFTNCKERDWRQRGLTRSDTPLRTYDAPPMIPSLPTVCSVEWCITLHDDSRIVMLLAHLALFPNVTKLHLGDTSFTFCGLNKILRACGQLKSLSFRAATLAEGDWFRSEVVRRIPVVLPRTRGLDGSRPVRLKLLVVADFLYEQCYPLQGIEQLLQFAAPSLTDLVLESKFPYTANQVLPAFPALESLTLWIRSYWGRMDHVIGALDAFTVAPRLTRLIFRLVLSHDGEEGVQGDFDDILGGLPRWRTSGSLKAVLARKAPRCESASSFIWTGWRRTGAGIEALVRIEWVDEQYNPVSYSANGKPPWKFQRPSYYAARRGEPETESSDCESEDSESDDDDSEEYDSDGNVVIREWTEAHERAYRREMLADSHCDNSSDEDDECYY</sequence>
<evidence type="ECO:0000256" key="1">
    <source>
        <dbReference type="SAM" id="MobiDB-lite"/>
    </source>
</evidence>
<dbReference type="Gene3D" id="3.80.10.10">
    <property type="entry name" value="Ribonuclease Inhibitor"/>
    <property type="match status" value="1"/>
</dbReference>
<protein>
    <submittedName>
        <fullName evidence="2">Uncharacterized protein</fullName>
    </submittedName>
</protein>
<dbReference type="OrthoDB" id="2976884at2759"/>
<comment type="caution">
    <text evidence="2">The sequence shown here is derived from an EMBL/GenBank/DDBJ whole genome shotgun (WGS) entry which is preliminary data.</text>
</comment>
<proteinExistence type="predicted"/>
<name>A0A8H6XUH2_9AGAR</name>
<feature type="compositionally biased region" description="Acidic residues" evidence="1">
    <location>
        <begin position="452"/>
        <end position="461"/>
    </location>
</feature>
<accession>A0A8H6XUH2</accession>
<feature type="compositionally biased region" description="Basic and acidic residues" evidence="1">
    <location>
        <begin position="442"/>
        <end position="451"/>
    </location>
</feature>
<dbReference type="AlphaFoldDB" id="A0A8H6XUH2"/>
<feature type="compositionally biased region" description="Acidic residues" evidence="1">
    <location>
        <begin position="399"/>
        <end position="422"/>
    </location>
</feature>
<organism evidence="2 3">
    <name type="scientific">Mycena venus</name>
    <dbReference type="NCBI Taxonomy" id="2733690"/>
    <lineage>
        <taxon>Eukaryota</taxon>
        <taxon>Fungi</taxon>
        <taxon>Dikarya</taxon>
        <taxon>Basidiomycota</taxon>
        <taxon>Agaricomycotina</taxon>
        <taxon>Agaricomycetes</taxon>
        <taxon>Agaricomycetidae</taxon>
        <taxon>Agaricales</taxon>
        <taxon>Marasmiineae</taxon>
        <taxon>Mycenaceae</taxon>
        <taxon>Mycena</taxon>
    </lineage>
</organism>